<dbReference type="AlphaFoldDB" id="A0A2J6WNH2"/>
<reference evidence="1 2" key="1">
    <citation type="submission" date="2018-01" db="EMBL/GenBank/DDBJ databases">
        <title>Metagenomic assembled genomes from two thermal pools in the Uzon Caldera, Kamchatka, Russia.</title>
        <authorList>
            <person name="Wilkins L."/>
            <person name="Ettinger C."/>
        </authorList>
    </citation>
    <scope>NUCLEOTIDE SEQUENCE [LARGE SCALE GENOMIC DNA]</scope>
    <source>
        <strain evidence="1">ZAV-05</strain>
    </source>
</reference>
<dbReference type="RefSeq" id="WP_424606123.1">
    <property type="nucleotide sequence ID" value="NZ_JBNAVA010000011.1"/>
</dbReference>
<dbReference type="Proteomes" id="UP000242881">
    <property type="component" value="Unassembled WGS sequence"/>
</dbReference>
<gene>
    <name evidence="1" type="ORF">C0187_02915</name>
</gene>
<evidence type="ECO:0000313" key="1">
    <source>
        <dbReference type="EMBL" id="PMP71916.1"/>
    </source>
</evidence>
<sequence>MKKFHEILGEDLLTPDLLKIFRLSANWTKIMGEFIGRNSIPIKLSNNQLIIAVSDNIWMNEFSFMKGEFLQRLHSYGYNFVIDVKFVVKLNRKKENELPHPVEITEKMTQQAKNLSSVIKDQTLRERFEKAFISYLSTLKENSL</sequence>
<dbReference type="Pfam" id="PF05258">
    <property type="entry name" value="DciA"/>
    <property type="match status" value="1"/>
</dbReference>
<comment type="caution">
    <text evidence="1">The sequence shown here is derived from an EMBL/GenBank/DDBJ whole genome shotgun (WGS) entry which is preliminary data.</text>
</comment>
<proteinExistence type="predicted"/>
<protein>
    <recommendedName>
        <fullName evidence="3">DUF721 domain-containing protein</fullName>
    </recommendedName>
</protein>
<name>A0A2J6WNH2_9BACT</name>
<evidence type="ECO:0008006" key="3">
    <source>
        <dbReference type="Google" id="ProtNLM"/>
    </source>
</evidence>
<organism evidence="1 2">
    <name type="scientific">Calditerrivibrio nitroreducens</name>
    <dbReference type="NCBI Taxonomy" id="477976"/>
    <lineage>
        <taxon>Bacteria</taxon>
        <taxon>Pseudomonadati</taxon>
        <taxon>Deferribacterota</taxon>
        <taxon>Deferribacteres</taxon>
        <taxon>Deferribacterales</taxon>
        <taxon>Calditerrivibrionaceae</taxon>
    </lineage>
</organism>
<evidence type="ECO:0000313" key="2">
    <source>
        <dbReference type="Proteomes" id="UP000242881"/>
    </source>
</evidence>
<accession>A0A2J6WNH2</accession>
<dbReference type="EMBL" id="PNIN01000032">
    <property type="protein sequence ID" value="PMP71916.1"/>
    <property type="molecule type" value="Genomic_DNA"/>
</dbReference>
<dbReference type="InterPro" id="IPR007922">
    <property type="entry name" value="DciA-like"/>
</dbReference>